<keyword evidence="2" id="KW-0732">Signal</keyword>
<name>A0A7K3WSG9_9FLAO</name>
<accession>A0A7K3WSG9</accession>
<feature type="chain" id="PRO_5029840041" evidence="2">
    <location>
        <begin position="18"/>
        <end position="209"/>
    </location>
</feature>
<proteinExistence type="predicted"/>
<evidence type="ECO:0000313" key="5">
    <source>
        <dbReference type="Proteomes" id="UP000486602"/>
    </source>
</evidence>
<dbReference type="Pfam" id="PF11827">
    <property type="entry name" value="DUF3347"/>
    <property type="match status" value="1"/>
</dbReference>
<feature type="compositionally biased region" description="Basic and acidic residues" evidence="1">
    <location>
        <begin position="23"/>
        <end position="60"/>
    </location>
</feature>
<evidence type="ECO:0000256" key="2">
    <source>
        <dbReference type="SAM" id="SignalP"/>
    </source>
</evidence>
<dbReference type="EMBL" id="JAAGVY010000016">
    <property type="protein sequence ID" value="NEN23822.1"/>
    <property type="molecule type" value="Genomic_DNA"/>
</dbReference>
<reference evidence="4 5" key="1">
    <citation type="submission" date="2020-02" db="EMBL/GenBank/DDBJ databases">
        <title>Out from the shadows clarifying the taxonomy of the family Cryomorphaceae and related taxa by utilizing the GTDB taxonomic framework.</title>
        <authorList>
            <person name="Bowman J.P."/>
        </authorList>
    </citation>
    <scope>NUCLEOTIDE SEQUENCE [LARGE SCALE GENOMIC DNA]</scope>
    <source>
        <strain evidence="4 5">QSSC 1-22</strain>
    </source>
</reference>
<feature type="signal peptide" evidence="2">
    <location>
        <begin position="1"/>
        <end position="17"/>
    </location>
</feature>
<sequence>MKKSIFMFALAAMTVTACNSQTGKEEHGTESHSDEMMHDEHDGDHDQKSDKKMANTESMQIKKSDATAPLLSAYLDMKDALVNDESSKAASEGKKLYKAIESFDVEANANGQKDEVVEILADAKEHAEHISANDGNIGHQREHFETLSIDMKDLIAIAGADRELYQEYCPMYNDGQGGMWLSDNSEIRNPFYGSKMLKCGKVQAEITLK</sequence>
<dbReference type="InterPro" id="IPR021782">
    <property type="entry name" value="DUF3347"/>
</dbReference>
<dbReference type="RefSeq" id="WP_163285217.1">
    <property type="nucleotide sequence ID" value="NZ_JAAGVY010000016.1"/>
</dbReference>
<dbReference type="PROSITE" id="PS51257">
    <property type="entry name" value="PROKAR_LIPOPROTEIN"/>
    <property type="match status" value="1"/>
</dbReference>
<feature type="domain" description="DUF3347" evidence="3">
    <location>
        <begin position="71"/>
        <end position="161"/>
    </location>
</feature>
<evidence type="ECO:0000259" key="3">
    <source>
        <dbReference type="Pfam" id="PF11827"/>
    </source>
</evidence>
<protein>
    <submittedName>
        <fullName evidence="4">DUF3347 domain-containing protein</fullName>
    </submittedName>
</protein>
<dbReference type="Proteomes" id="UP000486602">
    <property type="component" value="Unassembled WGS sequence"/>
</dbReference>
<comment type="caution">
    <text evidence="4">The sequence shown here is derived from an EMBL/GenBank/DDBJ whole genome shotgun (WGS) entry which is preliminary data.</text>
</comment>
<gene>
    <name evidence="4" type="ORF">G3O08_09945</name>
</gene>
<dbReference type="AlphaFoldDB" id="A0A7K3WSG9"/>
<organism evidence="4 5">
    <name type="scientific">Cryomorpha ignava</name>
    <dbReference type="NCBI Taxonomy" id="101383"/>
    <lineage>
        <taxon>Bacteria</taxon>
        <taxon>Pseudomonadati</taxon>
        <taxon>Bacteroidota</taxon>
        <taxon>Flavobacteriia</taxon>
        <taxon>Flavobacteriales</taxon>
        <taxon>Cryomorphaceae</taxon>
        <taxon>Cryomorpha</taxon>
    </lineage>
</organism>
<evidence type="ECO:0000256" key="1">
    <source>
        <dbReference type="SAM" id="MobiDB-lite"/>
    </source>
</evidence>
<keyword evidence="5" id="KW-1185">Reference proteome</keyword>
<evidence type="ECO:0000313" key="4">
    <source>
        <dbReference type="EMBL" id="NEN23822.1"/>
    </source>
</evidence>
<feature type="region of interest" description="Disordered" evidence="1">
    <location>
        <begin position="19"/>
        <end position="60"/>
    </location>
</feature>